<comment type="caution">
    <text evidence="2">The sequence shown here is derived from an EMBL/GenBank/DDBJ whole genome shotgun (WGS) entry which is preliminary data.</text>
</comment>
<dbReference type="EMBL" id="NBNE01003163">
    <property type="protein sequence ID" value="OWZ08417.1"/>
    <property type="molecule type" value="Genomic_DNA"/>
</dbReference>
<dbReference type="AlphaFoldDB" id="A0A225VUE4"/>
<protein>
    <submittedName>
        <fullName evidence="2">Uncharacterized protein</fullName>
    </submittedName>
</protein>
<sequence>MSARNWYRQLSRSTRSNWKSLFEAFRGRGYYTVKKRSDESPLKYLHRLNVKDRPLATRREHVEHFIETLDDRDLADQLALLRLTDAEDLEETLRARQRAKARQGKTHAGTNKFR</sequence>
<evidence type="ECO:0000313" key="3">
    <source>
        <dbReference type="Proteomes" id="UP000198211"/>
    </source>
</evidence>
<feature type="compositionally biased region" description="Basic residues" evidence="1">
    <location>
        <begin position="95"/>
        <end position="105"/>
    </location>
</feature>
<name>A0A225VUE4_9STRA</name>
<feature type="region of interest" description="Disordered" evidence="1">
    <location>
        <begin position="94"/>
        <end position="114"/>
    </location>
</feature>
<dbReference type="Proteomes" id="UP000198211">
    <property type="component" value="Unassembled WGS sequence"/>
</dbReference>
<reference evidence="3" key="1">
    <citation type="submission" date="2017-03" db="EMBL/GenBank/DDBJ databases">
        <title>Phytopthora megakarya and P. palmivora, two closely related causual agents of cacao black pod achieved similar genome size and gene model numbers by different mechanisms.</title>
        <authorList>
            <person name="Ali S."/>
            <person name="Shao J."/>
            <person name="Larry D.J."/>
            <person name="Kronmiller B."/>
            <person name="Shen D."/>
            <person name="Strem M.D."/>
            <person name="Melnick R.L."/>
            <person name="Guiltinan M.J."/>
            <person name="Tyler B.M."/>
            <person name="Meinhardt L.W."/>
            <person name="Bailey B.A."/>
        </authorList>
    </citation>
    <scope>NUCLEOTIDE SEQUENCE [LARGE SCALE GENOMIC DNA]</scope>
    <source>
        <strain evidence="3">zdho120</strain>
    </source>
</reference>
<proteinExistence type="predicted"/>
<keyword evidence="3" id="KW-1185">Reference proteome</keyword>
<organism evidence="2 3">
    <name type="scientific">Phytophthora megakarya</name>
    <dbReference type="NCBI Taxonomy" id="4795"/>
    <lineage>
        <taxon>Eukaryota</taxon>
        <taxon>Sar</taxon>
        <taxon>Stramenopiles</taxon>
        <taxon>Oomycota</taxon>
        <taxon>Peronosporomycetes</taxon>
        <taxon>Peronosporales</taxon>
        <taxon>Peronosporaceae</taxon>
        <taxon>Phytophthora</taxon>
    </lineage>
</organism>
<gene>
    <name evidence="2" type="ORF">PHMEG_00019046</name>
</gene>
<accession>A0A225VUE4</accession>
<evidence type="ECO:0000313" key="2">
    <source>
        <dbReference type="EMBL" id="OWZ08417.1"/>
    </source>
</evidence>
<evidence type="ECO:0000256" key="1">
    <source>
        <dbReference type="SAM" id="MobiDB-lite"/>
    </source>
</evidence>